<comment type="subunit">
    <text evidence="10">Component of the oligosaccharyltransferase (OST) complex.</text>
</comment>
<keyword evidence="9" id="KW-0472">Membrane</keyword>
<name>A0A9P5TUS8_GYMJU</name>
<comment type="similarity">
    <text evidence="4 10">Belongs to the OST1 family.</text>
</comment>
<evidence type="ECO:0000256" key="6">
    <source>
        <dbReference type="ARBA" id="ARBA00022729"/>
    </source>
</evidence>
<keyword evidence="12" id="KW-1185">Reference proteome</keyword>
<gene>
    <name evidence="11" type="ORF">CPB84DRAFT_1757839</name>
</gene>
<dbReference type="GO" id="GO:0018279">
    <property type="term" value="P:protein N-linked glycosylation via asparagine"/>
    <property type="evidence" value="ECO:0007669"/>
    <property type="project" value="TreeGrafter"/>
</dbReference>
<evidence type="ECO:0000256" key="3">
    <source>
        <dbReference type="ARBA" id="ARBA00004922"/>
    </source>
</evidence>
<evidence type="ECO:0000256" key="5">
    <source>
        <dbReference type="ARBA" id="ARBA00022692"/>
    </source>
</evidence>
<comment type="caution">
    <text evidence="11">The sequence shown here is derived from an EMBL/GenBank/DDBJ whole genome shotgun (WGS) entry which is preliminary data.</text>
</comment>
<dbReference type="AlphaFoldDB" id="A0A9P5TUS8"/>
<comment type="subcellular location">
    <subcellularLocation>
        <location evidence="2 10">Endoplasmic reticulum membrane</location>
        <topology evidence="2 10">Single-pass type I membrane protein</topology>
    </subcellularLocation>
</comment>
<evidence type="ECO:0000256" key="8">
    <source>
        <dbReference type="ARBA" id="ARBA00022989"/>
    </source>
</evidence>
<evidence type="ECO:0000313" key="11">
    <source>
        <dbReference type="EMBL" id="KAF8913891.1"/>
    </source>
</evidence>
<comment type="pathway">
    <text evidence="3 10">Protein modification; protein glycosylation.</text>
</comment>
<sequence>MPKCWLTLPFFLLAALTVASGQKVENTAIVRTVELGGSVVHVTTTYAIRSLEDELKSYTIALARGDKSKTSWLEATIKGQKTSLAIKERAVHGDNEYQLFDVALPKALSVNKTLSIVFDTIQTHATEAWPAIAGQNDEQALRYMTDVFVLSPYPTTVQRTKIKSQTPRVISFTEPKNIESFAASASAVSKSGATVVYGPFNNLPPSTTDEFIEKYQQPVNVHYYHDQPVLEILKLKRSVEISHWGANLNTQDEIVLYNAGPRLKGHFSRLDHQTQQFYKRPAPHILPALTLHLPSGIRNAYYYDTIGNVSTSKLRTAPSVPKNRQGTQFSVLEFKPRYPLLGGWNYSFTLGWDAPLEDSTSYDKDTGRFIVEVPIMTPILGAVVDDEELTVVLPEGATDVQFAVPFPASSTLQETHKTYLDTTGRPALTFKYKDLTVKQAESIFVSYKVSWSAHLKKPVAVGTASLGLFILGMISRRVNLTLHQKSKMS</sequence>
<organism evidence="11 12">
    <name type="scientific">Gymnopilus junonius</name>
    <name type="common">Spectacular rustgill mushroom</name>
    <name type="synonym">Gymnopilus spectabilis subsp. junonius</name>
    <dbReference type="NCBI Taxonomy" id="109634"/>
    <lineage>
        <taxon>Eukaryota</taxon>
        <taxon>Fungi</taxon>
        <taxon>Dikarya</taxon>
        <taxon>Basidiomycota</taxon>
        <taxon>Agaricomycotina</taxon>
        <taxon>Agaricomycetes</taxon>
        <taxon>Agaricomycetidae</taxon>
        <taxon>Agaricales</taxon>
        <taxon>Agaricineae</taxon>
        <taxon>Hymenogastraceae</taxon>
        <taxon>Gymnopilus</taxon>
    </lineage>
</organism>
<keyword evidence="7 10" id="KW-0256">Endoplasmic reticulum</keyword>
<dbReference type="Pfam" id="PF04597">
    <property type="entry name" value="Ribophorin_I"/>
    <property type="match status" value="1"/>
</dbReference>
<keyword evidence="8" id="KW-1133">Transmembrane helix</keyword>
<dbReference type="EMBL" id="JADNYJ010000001">
    <property type="protein sequence ID" value="KAF8913891.1"/>
    <property type="molecule type" value="Genomic_DNA"/>
</dbReference>
<feature type="signal peptide" evidence="10">
    <location>
        <begin position="1"/>
        <end position="21"/>
    </location>
</feature>
<evidence type="ECO:0000256" key="9">
    <source>
        <dbReference type="ARBA" id="ARBA00023136"/>
    </source>
</evidence>
<dbReference type="InterPro" id="IPR007676">
    <property type="entry name" value="Ribophorin_I"/>
</dbReference>
<dbReference type="GO" id="GO:0008250">
    <property type="term" value="C:oligosaccharyltransferase complex"/>
    <property type="evidence" value="ECO:0007669"/>
    <property type="project" value="UniProtKB-UniRule"/>
</dbReference>
<keyword evidence="5" id="KW-0812">Transmembrane</keyword>
<comment type="function">
    <text evidence="1 10">Subunit of the oligosaccharyl transferase (OST) complex that catalyzes the initial transfer of a defined glycan (Glc(3)Man(9)GlcNAc(2) in eukaryotes) from the lipid carrier dolichol-pyrophosphate to an asparagine residue within an Asn-X-Ser/Thr consensus motif in nascent polypeptide chains, the first step in protein N-glycosylation. N-glycosylation occurs cotranslationally and the complex associates with the Sec61 complex at the channel-forming translocon complex that mediates protein translocation across the endoplasmic reticulum (ER). All subunits are required for a maximal enzyme activity.</text>
</comment>
<dbReference type="PANTHER" id="PTHR21049:SF0">
    <property type="entry name" value="DOLICHYL-DIPHOSPHOOLIGOSACCHARIDE--PROTEIN GLYCOSYLTRANSFERASE SUBUNIT 1"/>
    <property type="match status" value="1"/>
</dbReference>
<keyword evidence="6 10" id="KW-0732">Signal</keyword>
<dbReference type="GO" id="GO:0016740">
    <property type="term" value="F:transferase activity"/>
    <property type="evidence" value="ECO:0007669"/>
    <property type="project" value="UniProtKB-KW"/>
</dbReference>
<accession>A0A9P5TUS8</accession>
<dbReference type="OrthoDB" id="310030at2759"/>
<evidence type="ECO:0000256" key="10">
    <source>
        <dbReference type="RuleBase" id="RU361143"/>
    </source>
</evidence>
<evidence type="ECO:0000256" key="7">
    <source>
        <dbReference type="ARBA" id="ARBA00022824"/>
    </source>
</evidence>
<evidence type="ECO:0000256" key="1">
    <source>
        <dbReference type="ARBA" id="ARBA00002791"/>
    </source>
</evidence>
<reference evidence="11" key="1">
    <citation type="submission" date="2020-11" db="EMBL/GenBank/DDBJ databases">
        <authorList>
            <consortium name="DOE Joint Genome Institute"/>
            <person name="Ahrendt S."/>
            <person name="Riley R."/>
            <person name="Andreopoulos W."/>
            <person name="LaButti K."/>
            <person name="Pangilinan J."/>
            <person name="Ruiz-duenas F.J."/>
            <person name="Barrasa J.M."/>
            <person name="Sanchez-Garcia M."/>
            <person name="Camarero S."/>
            <person name="Miyauchi S."/>
            <person name="Serrano A."/>
            <person name="Linde D."/>
            <person name="Babiker R."/>
            <person name="Drula E."/>
            <person name="Ayuso-Fernandez I."/>
            <person name="Pacheco R."/>
            <person name="Padilla G."/>
            <person name="Ferreira P."/>
            <person name="Barriuso J."/>
            <person name="Kellner H."/>
            <person name="Castanera R."/>
            <person name="Alfaro M."/>
            <person name="Ramirez L."/>
            <person name="Pisabarro A.G."/>
            <person name="Kuo A."/>
            <person name="Tritt A."/>
            <person name="Lipzen A."/>
            <person name="He G."/>
            <person name="Yan M."/>
            <person name="Ng V."/>
            <person name="Cullen D."/>
            <person name="Martin F."/>
            <person name="Rosso M.-N."/>
            <person name="Henrissat B."/>
            <person name="Hibbett D."/>
            <person name="Martinez A.T."/>
            <person name="Grigoriev I.V."/>
        </authorList>
    </citation>
    <scope>NUCLEOTIDE SEQUENCE</scope>
    <source>
        <strain evidence="11">AH 44721</strain>
    </source>
</reference>
<keyword evidence="11" id="KW-0808">Transferase</keyword>
<protein>
    <recommendedName>
        <fullName evidence="10">Dolichyl-diphosphooligosaccharide--protein glycosyltransferase subunit 1</fullName>
    </recommendedName>
</protein>
<dbReference type="Proteomes" id="UP000724874">
    <property type="component" value="Unassembled WGS sequence"/>
</dbReference>
<evidence type="ECO:0000256" key="4">
    <source>
        <dbReference type="ARBA" id="ARBA00008905"/>
    </source>
</evidence>
<evidence type="ECO:0000313" key="12">
    <source>
        <dbReference type="Proteomes" id="UP000724874"/>
    </source>
</evidence>
<feature type="chain" id="PRO_5040545411" description="Dolichyl-diphosphooligosaccharide--protein glycosyltransferase subunit 1" evidence="10">
    <location>
        <begin position="22"/>
        <end position="489"/>
    </location>
</feature>
<evidence type="ECO:0000256" key="2">
    <source>
        <dbReference type="ARBA" id="ARBA00004115"/>
    </source>
</evidence>
<dbReference type="PANTHER" id="PTHR21049">
    <property type="entry name" value="RIBOPHORIN I"/>
    <property type="match status" value="1"/>
</dbReference>
<proteinExistence type="inferred from homology"/>